<evidence type="ECO:0000256" key="3">
    <source>
        <dbReference type="SAM" id="MobiDB-lite"/>
    </source>
</evidence>
<dbReference type="Proteomes" id="UP000503251">
    <property type="component" value="Chromosome"/>
</dbReference>
<feature type="region of interest" description="Disordered" evidence="3">
    <location>
        <begin position="413"/>
        <end position="437"/>
    </location>
</feature>
<keyword evidence="2" id="KW-0732">Signal</keyword>
<reference evidence="5 6" key="1">
    <citation type="submission" date="2019-04" db="EMBL/GenBank/DDBJ databases">
        <title>Isolation and culture of sulfate reducing bacteria from the cold seep of the South China Sea.</title>
        <authorList>
            <person name="Sun C."/>
            <person name="Liu R."/>
        </authorList>
    </citation>
    <scope>NUCLEOTIDE SEQUENCE [LARGE SCALE GENOMIC DNA]</scope>
    <source>
        <strain evidence="5 6">CS1</strain>
    </source>
</reference>
<dbReference type="EMBL" id="CP039543">
    <property type="protein sequence ID" value="QJT10914.1"/>
    <property type="molecule type" value="Genomic_DNA"/>
</dbReference>
<keyword evidence="6" id="KW-1185">Reference proteome</keyword>
<organism evidence="5 6">
    <name type="scientific">Oceanidesulfovibrio marinus</name>
    <dbReference type="NCBI Taxonomy" id="370038"/>
    <lineage>
        <taxon>Bacteria</taxon>
        <taxon>Pseudomonadati</taxon>
        <taxon>Thermodesulfobacteriota</taxon>
        <taxon>Desulfovibrionia</taxon>
        <taxon>Desulfovibrionales</taxon>
        <taxon>Desulfovibrionaceae</taxon>
        <taxon>Oceanidesulfovibrio</taxon>
    </lineage>
</organism>
<dbReference type="CDD" id="cd06347">
    <property type="entry name" value="PBP1_ABC_LivK_ligand_binding-like"/>
    <property type="match status" value="1"/>
</dbReference>
<accession>A0ABX6NLC4</accession>
<protein>
    <recommendedName>
        <fullName evidence="4">Leucine-binding protein domain-containing protein</fullName>
    </recommendedName>
</protein>
<gene>
    <name evidence="5" type="ORF">E8L03_19235</name>
</gene>
<dbReference type="SUPFAM" id="SSF53822">
    <property type="entry name" value="Periplasmic binding protein-like I"/>
    <property type="match status" value="1"/>
</dbReference>
<dbReference type="PANTHER" id="PTHR30483">
    <property type="entry name" value="LEUCINE-SPECIFIC-BINDING PROTEIN"/>
    <property type="match status" value="1"/>
</dbReference>
<dbReference type="Pfam" id="PF13458">
    <property type="entry name" value="Peripla_BP_6"/>
    <property type="match status" value="1"/>
</dbReference>
<dbReference type="InterPro" id="IPR028082">
    <property type="entry name" value="Peripla_BP_I"/>
</dbReference>
<evidence type="ECO:0000259" key="4">
    <source>
        <dbReference type="Pfam" id="PF13458"/>
    </source>
</evidence>
<feature type="compositionally biased region" description="Basic and acidic residues" evidence="3">
    <location>
        <begin position="417"/>
        <end position="437"/>
    </location>
</feature>
<sequence length="437" mass="46800">MIGVNSVDMCDSSEKSYTDILNENTPPETGFLRMAAGIWKYFASILLAALIVGFDGLGVRADAHEQAAPSGDPILFAGIWAQSGRASDSMEGEIVGAECAVRYLNEHGGVLGRPLVLKVYDSESTEQGARDAAETAVEDGAAVLLGAGWSMLSIPAARVAQSYGVPMISCMSTNPNLTLVGDYIFRICFTDSSQGRVLASFARNGLHLGRAAVLRITGDEYSMYLSQSFIRGFEKLGGQVVLEMEYKEPTHITEAELGRVQEAGPDLVVVAGHDESAFIVTRLQEMGMDAVYMGGDGWDTESFLKKGGNVIGSGYYTTHWDSALDGPLASVFKQYCGTTATTAALSFDALLLAANAIERAGTADPVIMQKALAETREFFGVTGQVDMTRRGDPQKQVVIKRIVDGVPQLVESVLPQDDAHSPEEGMPQDAREQKSAK</sequence>
<dbReference type="InterPro" id="IPR028081">
    <property type="entry name" value="Leu-bd"/>
</dbReference>
<evidence type="ECO:0000313" key="5">
    <source>
        <dbReference type="EMBL" id="QJT10914.1"/>
    </source>
</evidence>
<proteinExistence type="inferred from homology"/>
<name>A0ABX6NLC4_9BACT</name>
<dbReference type="InterPro" id="IPR051010">
    <property type="entry name" value="BCAA_transport"/>
</dbReference>
<evidence type="ECO:0000313" key="6">
    <source>
        <dbReference type="Proteomes" id="UP000503251"/>
    </source>
</evidence>
<feature type="domain" description="Leucine-binding protein" evidence="4">
    <location>
        <begin position="76"/>
        <end position="390"/>
    </location>
</feature>
<dbReference type="PANTHER" id="PTHR30483:SF6">
    <property type="entry name" value="PERIPLASMIC BINDING PROTEIN OF ABC TRANSPORTER FOR NATURAL AMINO ACIDS"/>
    <property type="match status" value="1"/>
</dbReference>
<evidence type="ECO:0000256" key="1">
    <source>
        <dbReference type="ARBA" id="ARBA00010062"/>
    </source>
</evidence>
<evidence type="ECO:0000256" key="2">
    <source>
        <dbReference type="ARBA" id="ARBA00022729"/>
    </source>
</evidence>
<dbReference type="Gene3D" id="3.40.50.2300">
    <property type="match status" value="2"/>
</dbReference>
<comment type="similarity">
    <text evidence="1">Belongs to the leucine-binding protein family.</text>
</comment>